<dbReference type="NCBIfam" id="TIGR00231">
    <property type="entry name" value="small_GTP"/>
    <property type="match status" value="1"/>
</dbReference>
<dbReference type="EMBL" id="GDID01005664">
    <property type="protein sequence ID" value="JAP90942.1"/>
    <property type="molecule type" value="Transcribed_RNA"/>
</dbReference>
<dbReference type="Pfam" id="PF00071">
    <property type="entry name" value="Ras"/>
    <property type="match status" value="1"/>
</dbReference>
<dbReference type="GO" id="GO:0016020">
    <property type="term" value="C:membrane"/>
    <property type="evidence" value="ECO:0007669"/>
    <property type="project" value="InterPro"/>
</dbReference>
<dbReference type="PROSITE" id="PS51421">
    <property type="entry name" value="RAS"/>
    <property type="match status" value="1"/>
</dbReference>
<sequence length="187" mass="21270">SVGKTSIINSFCRDKFVSAYKSTTGQYNRTKKLKIDDTMYNIDIWDCGDLQEVDVNQYLRNCSGILFVYDVTNLETLKSIENYAQIVKQHLTVSDSFPMYLFGNKCDLLTQKQYNLSAPEIVAKKLKLSASVVGSARLDINIDSKIKNLVRKCLGLKVVEDDIENFTVKETEDEQVTIVRKKKCNGM</sequence>
<dbReference type="AlphaFoldDB" id="A0A146K212"/>
<dbReference type="SMART" id="SM00173">
    <property type="entry name" value="RAS"/>
    <property type="match status" value="1"/>
</dbReference>
<dbReference type="SUPFAM" id="SSF52540">
    <property type="entry name" value="P-loop containing nucleoside triphosphate hydrolases"/>
    <property type="match status" value="1"/>
</dbReference>
<dbReference type="InterPro" id="IPR005225">
    <property type="entry name" value="Small_GTP-bd"/>
</dbReference>
<reference evidence="3" key="1">
    <citation type="submission" date="2015-07" db="EMBL/GenBank/DDBJ databases">
        <title>Adaptation to a free-living lifestyle via gene acquisitions in the diplomonad Trepomonas sp. PC1.</title>
        <authorList>
            <person name="Xu F."/>
            <person name="Jerlstrom-Hultqvist J."/>
            <person name="Kolisko M."/>
            <person name="Simpson A.G.B."/>
            <person name="Roger A.J."/>
            <person name="Svard S.G."/>
            <person name="Andersson J.O."/>
        </authorList>
    </citation>
    <scope>NUCLEOTIDE SEQUENCE</scope>
    <source>
        <strain evidence="3">PC1</strain>
    </source>
</reference>
<dbReference type="GO" id="GO:0003924">
    <property type="term" value="F:GTPase activity"/>
    <property type="evidence" value="ECO:0007669"/>
    <property type="project" value="InterPro"/>
</dbReference>
<dbReference type="PRINTS" id="PR00449">
    <property type="entry name" value="RASTRNSFRMNG"/>
</dbReference>
<evidence type="ECO:0000313" key="3">
    <source>
        <dbReference type="EMBL" id="JAP90942.1"/>
    </source>
</evidence>
<proteinExistence type="predicted"/>
<dbReference type="CDD" id="cd00154">
    <property type="entry name" value="Rab"/>
    <property type="match status" value="1"/>
</dbReference>
<protein>
    <submittedName>
        <fullName evidence="3">Rab-like protein</fullName>
    </submittedName>
</protein>
<feature type="non-terminal residue" evidence="3">
    <location>
        <position position="1"/>
    </location>
</feature>
<dbReference type="InterPro" id="IPR001806">
    <property type="entry name" value="Small_GTPase"/>
</dbReference>
<dbReference type="PANTHER" id="PTHR24070">
    <property type="entry name" value="RAS, DI-RAS, AND RHEB FAMILY MEMBERS OF SMALL GTPASE SUPERFAMILY"/>
    <property type="match status" value="1"/>
</dbReference>
<keyword evidence="2" id="KW-0342">GTP-binding</keyword>
<dbReference type="InterPro" id="IPR020849">
    <property type="entry name" value="Small_GTPase_Ras-type"/>
</dbReference>
<evidence type="ECO:0000256" key="2">
    <source>
        <dbReference type="ARBA" id="ARBA00023134"/>
    </source>
</evidence>
<dbReference type="InterPro" id="IPR027417">
    <property type="entry name" value="P-loop_NTPase"/>
</dbReference>
<keyword evidence="1" id="KW-0547">Nucleotide-binding</keyword>
<gene>
    <name evidence="3" type="ORF">TPC1_17598</name>
</gene>
<dbReference type="Gene3D" id="3.40.50.300">
    <property type="entry name" value="P-loop containing nucleotide triphosphate hydrolases"/>
    <property type="match status" value="1"/>
</dbReference>
<dbReference type="GO" id="GO:0007165">
    <property type="term" value="P:signal transduction"/>
    <property type="evidence" value="ECO:0007669"/>
    <property type="project" value="InterPro"/>
</dbReference>
<name>A0A146K212_9EUKA</name>
<organism evidence="3">
    <name type="scientific">Trepomonas sp. PC1</name>
    <dbReference type="NCBI Taxonomy" id="1076344"/>
    <lineage>
        <taxon>Eukaryota</taxon>
        <taxon>Metamonada</taxon>
        <taxon>Diplomonadida</taxon>
        <taxon>Hexamitidae</taxon>
        <taxon>Hexamitinae</taxon>
        <taxon>Trepomonas</taxon>
    </lineage>
</organism>
<dbReference type="SMART" id="SM00175">
    <property type="entry name" value="RAB"/>
    <property type="match status" value="1"/>
</dbReference>
<accession>A0A146K212</accession>
<evidence type="ECO:0000256" key="1">
    <source>
        <dbReference type="ARBA" id="ARBA00022741"/>
    </source>
</evidence>
<dbReference type="PROSITE" id="PS51419">
    <property type="entry name" value="RAB"/>
    <property type="match status" value="1"/>
</dbReference>
<dbReference type="GO" id="GO:0005525">
    <property type="term" value="F:GTP binding"/>
    <property type="evidence" value="ECO:0007669"/>
    <property type="project" value="UniProtKB-KW"/>
</dbReference>